<reference evidence="1" key="1">
    <citation type="submission" date="2019-06" db="EMBL/GenBank/DDBJ databases">
        <title>Complete genome sequence of Methanobrevibacter arboriphilus strain SA.</title>
        <authorList>
            <person name="Asakawa S."/>
        </authorList>
    </citation>
    <scope>NUCLEOTIDE SEQUENCE</scope>
    <source>
        <strain evidence="1">SA</strain>
    </source>
</reference>
<dbReference type="Proteomes" id="UP000825015">
    <property type="component" value="Chromosome"/>
</dbReference>
<organism evidence="1 2">
    <name type="scientific">Methanobrevibacter arboriphilus</name>
    <dbReference type="NCBI Taxonomy" id="39441"/>
    <lineage>
        <taxon>Archaea</taxon>
        <taxon>Methanobacteriati</taxon>
        <taxon>Methanobacteriota</taxon>
        <taxon>Methanomada group</taxon>
        <taxon>Methanobacteria</taxon>
        <taxon>Methanobacteriales</taxon>
        <taxon>Methanobacteriaceae</taxon>
        <taxon>Methanobrevibacter</taxon>
    </lineage>
</organism>
<gene>
    <name evidence="1" type="ORF">MarbSA_08680</name>
</gene>
<accession>A0ACA8R2J3</accession>
<evidence type="ECO:0000313" key="2">
    <source>
        <dbReference type="Proteomes" id="UP000825015"/>
    </source>
</evidence>
<proteinExistence type="predicted"/>
<evidence type="ECO:0000313" key="1">
    <source>
        <dbReference type="EMBL" id="BBL61828.1"/>
    </source>
</evidence>
<keyword evidence="2" id="KW-1185">Reference proteome</keyword>
<sequence length="302" mass="34954">MIMVYKMKKNNKTLKDILDIILYDNPATQDEIAQKLGVSRRYVTQLLKPLIDKKIVKRAYILDLKKYEEFAEPIGEDFSSKDHSATFLIKGMLQTMEEHVLKQLKTAFTALIENNIDKAELAMEMDYTTNNMFEKIRSSVDTVVSIDPSTQFSKTLIFNEIAYDLERIGDYSDHFSKFTINENTEEVNEAILDLLKSMYKSINKMIQNSMKAFLNGELSLKGDIMDLEEKIHSLQKKALNCIAIEMAETSFEDKTESTYYIYLSRLVKSFERIGDICVEILDAATEFHKNIPRPTVPRSFRK</sequence>
<dbReference type="EMBL" id="AP019779">
    <property type="protein sequence ID" value="BBL61828.1"/>
    <property type="molecule type" value="Genomic_DNA"/>
</dbReference>
<protein>
    <submittedName>
        <fullName evidence="1">PhoU family transcriptional regulator</fullName>
    </submittedName>
</protein>
<name>A0ACA8R2J3_METAZ</name>